<protein>
    <submittedName>
        <fullName evidence="1">Uncharacterized protein</fullName>
    </submittedName>
</protein>
<proteinExistence type="predicted"/>
<keyword evidence="2" id="KW-1185">Reference proteome</keyword>
<comment type="caution">
    <text evidence="1">The sequence shown here is derived from an EMBL/GenBank/DDBJ whole genome shotgun (WGS) entry which is preliminary data.</text>
</comment>
<name>A0ABD1X780_9LAMI</name>
<accession>A0ABD1X780</accession>
<dbReference type="AlphaFoldDB" id="A0ABD1X780"/>
<reference evidence="2" key="1">
    <citation type="submission" date="2024-07" db="EMBL/GenBank/DDBJ databases">
        <title>Two chromosome-level genome assemblies of Korean endemic species Abeliophyllum distichum and Forsythia ovata (Oleaceae).</title>
        <authorList>
            <person name="Jang H."/>
        </authorList>
    </citation>
    <scope>NUCLEOTIDE SEQUENCE [LARGE SCALE GENOMIC DNA]</scope>
</reference>
<evidence type="ECO:0000313" key="2">
    <source>
        <dbReference type="Proteomes" id="UP001604277"/>
    </source>
</evidence>
<organism evidence="1 2">
    <name type="scientific">Forsythia ovata</name>
    <dbReference type="NCBI Taxonomy" id="205694"/>
    <lineage>
        <taxon>Eukaryota</taxon>
        <taxon>Viridiplantae</taxon>
        <taxon>Streptophyta</taxon>
        <taxon>Embryophyta</taxon>
        <taxon>Tracheophyta</taxon>
        <taxon>Spermatophyta</taxon>
        <taxon>Magnoliopsida</taxon>
        <taxon>eudicotyledons</taxon>
        <taxon>Gunneridae</taxon>
        <taxon>Pentapetalae</taxon>
        <taxon>asterids</taxon>
        <taxon>lamiids</taxon>
        <taxon>Lamiales</taxon>
        <taxon>Oleaceae</taxon>
        <taxon>Forsythieae</taxon>
        <taxon>Forsythia</taxon>
    </lineage>
</organism>
<dbReference type="EMBL" id="JBFOLJ010000001">
    <property type="protein sequence ID" value="KAL2557832.1"/>
    <property type="molecule type" value="Genomic_DNA"/>
</dbReference>
<sequence>MEENYVQKRHASFAASHEMSGALMPGLTLDSECCHSHILDCSRPLGRFALGEGQNFVSDVEAEKLLKLEMICAIRELQGDQSDGPEPRFWGCSSRLKLFVSRCIHLPIICMELEVTDIHMDKEPDGVIIYSNGVSHAGVLVFRAGVPIGASGWETSMVPEDTSLLPKLLPSEATKSE</sequence>
<dbReference type="Proteomes" id="UP001604277">
    <property type="component" value="Unassembled WGS sequence"/>
</dbReference>
<gene>
    <name evidence="1" type="ORF">Fot_02571</name>
</gene>
<evidence type="ECO:0000313" key="1">
    <source>
        <dbReference type="EMBL" id="KAL2557832.1"/>
    </source>
</evidence>